<reference evidence="2 3" key="1">
    <citation type="journal article" date="2015" name="Nature">
        <title>rRNA introns, odd ribosomes, and small enigmatic genomes across a large radiation of phyla.</title>
        <authorList>
            <person name="Brown C.T."/>
            <person name="Hug L.A."/>
            <person name="Thomas B.C."/>
            <person name="Sharon I."/>
            <person name="Castelle C.J."/>
            <person name="Singh A."/>
            <person name="Wilkins M.J."/>
            <person name="Williams K.H."/>
            <person name="Banfield J.F."/>
        </authorList>
    </citation>
    <scope>NUCLEOTIDE SEQUENCE [LARGE SCALE GENOMIC DNA]</scope>
</reference>
<evidence type="ECO:0000313" key="3">
    <source>
        <dbReference type="Proteomes" id="UP000034246"/>
    </source>
</evidence>
<feature type="transmembrane region" description="Helical" evidence="1">
    <location>
        <begin position="190"/>
        <end position="207"/>
    </location>
</feature>
<dbReference type="PANTHER" id="PTHR43471">
    <property type="entry name" value="ABC TRANSPORTER PERMEASE"/>
    <property type="match status" value="1"/>
</dbReference>
<feature type="transmembrane region" description="Helical" evidence="1">
    <location>
        <begin position="235"/>
        <end position="259"/>
    </location>
</feature>
<feature type="transmembrane region" description="Helical" evidence="1">
    <location>
        <begin position="161"/>
        <end position="183"/>
    </location>
</feature>
<dbReference type="Proteomes" id="UP000034246">
    <property type="component" value="Unassembled WGS sequence"/>
</dbReference>
<dbReference type="Pfam" id="PF12679">
    <property type="entry name" value="ABC2_membrane_2"/>
    <property type="match status" value="1"/>
</dbReference>
<dbReference type="EMBL" id="LBWP01000029">
    <property type="protein sequence ID" value="KKR09716.1"/>
    <property type="molecule type" value="Genomic_DNA"/>
</dbReference>
<dbReference type="AlphaFoldDB" id="A0A0G0NA95"/>
<evidence type="ECO:0000313" key="2">
    <source>
        <dbReference type="EMBL" id="KKR09716.1"/>
    </source>
</evidence>
<feature type="transmembrane region" description="Helical" evidence="1">
    <location>
        <begin position="80"/>
        <end position="98"/>
    </location>
</feature>
<sequence length="268" mass="29383">MYSIITRALKDKKSSLIIFCAAGILLLVLYIALFPSIQEQSSQMAKMFDSYPKAMLKILNIEDLNFSTIEKFLAIEQYSFTWPLLIIFLAISFSGSLVRDIERGTIDFVLTRPISRMRLYVGRVLASLSAVLMFSVASILSTIPIAAIAGIDFIAGNHFKMVIVGFSFGAAIVGLASLAGALYSERGKTYLVTGGVLILMYVFNIIAKLKDGLSGLQYFSLFHYLDAGSVLARGIMSWSAVFALLYFAVITIIAGALIFQKRDIYAAA</sequence>
<dbReference type="GO" id="GO:0005886">
    <property type="term" value="C:plasma membrane"/>
    <property type="evidence" value="ECO:0007669"/>
    <property type="project" value="UniProtKB-SubCell"/>
</dbReference>
<dbReference type="GO" id="GO:0140359">
    <property type="term" value="F:ABC-type transporter activity"/>
    <property type="evidence" value="ECO:0007669"/>
    <property type="project" value="InterPro"/>
</dbReference>
<proteinExistence type="predicted"/>
<gene>
    <name evidence="2" type="ORF">UT39_C0029G0005</name>
</gene>
<accession>A0A0G0NA95</accession>
<dbReference type="STRING" id="1618550.UT39_C0029G0005"/>
<keyword evidence="1" id="KW-0812">Transmembrane</keyword>
<organism evidence="2 3">
    <name type="scientific">Candidatus Woesebacteria bacterium GW2011_GWA1_39_21</name>
    <dbReference type="NCBI Taxonomy" id="1618550"/>
    <lineage>
        <taxon>Bacteria</taxon>
        <taxon>Candidatus Woeseibacteriota</taxon>
    </lineage>
</organism>
<keyword evidence="1" id="KW-1133">Transmembrane helix</keyword>
<feature type="transmembrane region" description="Helical" evidence="1">
    <location>
        <begin position="119"/>
        <end position="149"/>
    </location>
</feature>
<evidence type="ECO:0000256" key="1">
    <source>
        <dbReference type="SAM" id="Phobius"/>
    </source>
</evidence>
<name>A0A0G0NA95_9BACT</name>
<keyword evidence="1" id="KW-0472">Membrane</keyword>
<protein>
    <submittedName>
        <fullName evidence="2">Multidrug ABC transporter, permease protein</fullName>
    </submittedName>
</protein>
<comment type="caution">
    <text evidence="2">The sequence shown here is derived from an EMBL/GenBank/DDBJ whole genome shotgun (WGS) entry which is preliminary data.</text>
</comment>
<feature type="transmembrane region" description="Helical" evidence="1">
    <location>
        <begin position="16"/>
        <end position="37"/>
    </location>
</feature>